<dbReference type="AlphaFoldDB" id="C7ZJ05"/>
<dbReference type="PANTHER" id="PTHR42940:SF8">
    <property type="entry name" value="VACUOLAR PROTEIN SORTING-ASSOCIATED PROTEIN 11"/>
    <property type="match status" value="1"/>
</dbReference>
<evidence type="ECO:0000256" key="3">
    <source>
        <dbReference type="ARBA" id="ARBA00022723"/>
    </source>
</evidence>
<dbReference type="Pfam" id="PF00107">
    <property type="entry name" value="ADH_zinc_N"/>
    <property type="match status" value="1"/>
</dbReference>
<dbReference type="InterPro" id="IPR020843">
    <property type="entry name" value="ER"/>
</dbReference>
<accession>C7ZJ05</accession>
<organism evidence="7 8">
    <name type="scientific">Fusarium vanettenii (strain ATCC MYA-4622 / CBS 123669 / FGSC 9596 / NRRL 45880 / 77-13-4)</name>
    <name type="common">Fusarium solani subsp. pisi</name>
    <dbReference type="NCBI Taxonomy" id="660122"/>
    <lineage>
        <taxon>Eukaryota</taxon>
        <taxon>Fungi</taxon>
        <taxon>Dikarya</taxon>
        <taxon>Ascomycota</taxon>
        <taxon>Pezizomycotina</taxon>
        <taxon>Sordariomycetes</taxon>
        <taxon>Hypocreomycetidae</taxon>
        <taxon>Hypocreales</taxon>
        <taxon>Nectriaceae</taxon>
        <taxon>Fusarium</taxon>
        <taxon>Fusarium solani species complex</taxon>
        <taxon>Fusarium vanettenii</taxon>
    </lineage>
</organism>
<dbReference type="Gene3D" id="3.40.50.720">
    <property type="entry name" value="NAD(P)-binding Rossmann-like Domain"/>
    <property type="match status" value="1"/>
</dbReference>
<keyword evidence="8" id="KW-1185">Reference proteome</keyword>
<dbReference type="SUPFAM" id="SSF51735">
    <property type="entry name" value="NAD(P)-binding Rossmann-fold domains"/>
    <property type="match status" value="1"/>
</dbReference>
<dbReference type="InterPro" id="IPR013154">
    <property type="entry name" value="ADH-like_N"/>
</dbReference>
<dbReference type="GO" id="GO:0046872">
    <property type="term" value="F:metal ion binding"/>
    <property type="evidence" value="ECO:0007669"/>
    <property type="project" value="UniProtKB-KW"/>
</dbReference>
<dbReference type="STRING" id="660122.C7ZJ05"/>
<dbReference type="EMBL" id="GG698932">
    <property type="protein sequence ID" value="EEU35931.1"/>
    <property type="molecule type" value="Genomic_DNA"/>
</dbReference>
<dbReference type="InterPro" id="IPR013149">
    <property type="entry name" value="ADH-like_C"/>
</dbReference>
<evidence type="ECO:0000256" key="5">
    <source>
        <dbReference type="ARBA" id="ARBA00023002"/>
    </source>
</evidence>
<dbReference type="eggNOG" id="KOG0023">
    <property type="taxonomic scope" value="Eukaryota"/>
</dbReference>
<dbReference type="RefSeq" id="XP_003041644.1">
    <property type="nucleotide sequence ID" value="XM_003041598.1"/>
</dbReference>
<feature type="domain" description="Enoyl reductase (ER)" evidence="6">
    <location>
        <begin position="16"/>
        <end position="356"/>
    </location>
</feature>
<dbReference type="GO" id="GO:0016491">
    <property type="term" value="F:oxidoreductase activity"/>
    <property type="evidence" value="ECO:0007669"/>
    <property type="project" value="UniProtKB-KW"/>
</dbReference>
<sequence length="358" mass="38247">MDDKIPTHMKALRLVKFNENYQLKDEVPVPTPGDGELLVRVKASSFCHTDYQVYQGVYGTQLPFTGSHEPAGVIAALGPNVSGDWAIGDRVGVLNFRNPCGSCAGCRWRLTKFGSLDARFCENKVMGGLAGADGGFAEYMIAVDYALVKLPDNLSFEQAAPLMCAGATSWNAIKQCQLKPGETLAVVGIGGLGVLAIQFAKALGLRVAAVDGSDVGTGIAASVPSHLKPDIICKLNDPDTIEKLAQFSDGMGVDAVITCTDDVSATDWALHRLRYGGVGVVLGLPNDGFKFDPFNIVFRELIIRGSLHSSVQEVKKMVDVVAEQGICSKINKVPLQQGESLPERIAAHEFQGRVVVTL</sequence>
<keyword evidence="5" id="KW-0560">Oxidoreductase</keyword>
<reference evidence="7 8" key="1">
    <citation type="journal article" date="2009" name="PLoS Genet.">
        <title>The genome of Nectria haematococca: contribution of supernumerary chromosomes to gene expansion.</title>
        <authorList>
            <person name="Coleman J.J."/>
            <person name="Rounsley S.D."/>
            <person name="Rodriguez-Carres M."/>
            <person name="Kuo A."/>
            <person name="Wasmann C.C."/>
            <person name="Grimwood J."/>
            <person name="Schmutz J."/>
            <person name="Taga M."/>
            <person name="White G.J."/>
            <person name="Zhou S."/>
            <person name="Schwartz D.C."/>
            <person name="Freitag M."/>
            <person name="Ma L.J."/>
            <person name="Danchin E.G."/>
            <person name="Henrissat B."/>
            <person name="Coutinho P.M."/>
            <person name="Nelson D.R."/>
            <person name="Straney D."/>
            <person name="Napoli C.A."/>
            <person name="Barker B.M."/>
            <person name="Gribskov M."/>
            <person name="Rep M."/>
            <person name="Kroken S."/>
            <person name="Molnar I."/>
            <person name="Rensing C."/>
            <person name="Kennell J.C."/>
            <person name="Zamora J."/>
            <person name="Farman M.L."/>
            <person name="Selker E.U."/>
            <person name="Salamov A."/>
            <person name="Shapiro H."/>
            <person name="Pangilinan J."/>
            <person name="Lindquist E."/>
            <person name="Lamers C."/>
            <person name="Grigoriev I.V."/>
            <person name="Geiser D.M."/>
            <person name="Covert S.F."/>
            <person name="Temporini E."/>
            <person name="Vanetten H.D."/>
        </authorList>
    </citation>
    <scope>NUCLEOTIDE SEQUENCE [LARGE SCALE GENOMIC DNA]</scope>
    <source>
        <strain evidence="8">ATCC MYA-4622 / CBS 123669 / FGSC 9596 / NRRL 45880 / 77-13-4</strain>
    </source>
</reference>
<dbReference type="InParanoid" id="C7ZJ05"/>
<evidence type="ECO:0000256" key="2">
    <source>
        <dbReference type="ARBA" id="ARBA00008072"/>
    </source>
</evidence>
<proteinExistence type="inferred from homology"/>
<dbReference type="VEuPathDB" id="FungiDB:NECHADRAFT_85316"/>
<comment type="cofactor">
    <cofactor evidence="1">
        <name>Zn(2+)</name>
        <dbReference type="ChEBI" id="CHEBI:29105"/>
    </cofactor>
</comment>
<dbReference type="PANTHER" id="PTHR42940">
    <property type="entry name" value="ALCOHOL DEHYDROGENASE 1-RELATED"/>
    <property type="match status" value="1"/>
</dbReference>
<dbReference type="Proteomes" id="UP000005206">
    <property type="component" value="Chromosome 10"/>
</dbReference>
<evidence type="ECO:0000313" key="8">
    <source>
        <dbReference type="Proteomes" id="UP000005206"/>
    </source>
</evidence>
<dbReference type="HOGENOM" id="CLU_026673_20_1_1"/>
<dbReference type="OrthoDB" id="256333at2759"/>
<dbReference type="OMA" id="GACHACV"/>
<keyword evidence="3" id="KW-0479">Metal-binding</keyword>
<dbReference type="InterPro" id="IPR011032">
    <property type="entry name" value="GroES-like_sf"/>
</dbReference>
<dbReference type="Gene3D" id="3.90.180.10">
    <property type="entry name" value="Medium-chain alcohol dehydrogenases, catalytic domain"/>
    <property type="match status" value="1"/>
</dbReference>
<dbReference type="Pfam" id="PF08240">
    <property type="entry name" value="ADH_N"/>
    <property type="match status" value="1"/>
</dbReference>
<comment type="similarity">
    <text evidence="2">Belongs to the zinc-containing alcohol dehydrogenase family.</text>
</comment>
<keyword evidence="4" id="KW-0862">Zinc</keyword>
<protein>
    <recommendedName>
        <fullName evidence="6">Enoyl reductase (ER) domain-containing protein</fullName>
    </recommendedName>
</protein>
<dbReference type="SUPFAM" id="SSF50129">
    <property type="entry name" value="GroES-like"/>
    <property type="match status" value="1"/>
</dbReference>
<name>C7ZJ05_FUSV7</name>
<dbReference type="SMART" id="SM00829">
    <property type="entry name" value="PKS_ER"/>
    <property type="match status" value="1"/>
</dbReference>
<dbReference type="CDD" id="cd08297">
    <property type="entry name" value="CAD3"/>
    <property type="match status" value="1"/>
</dbReference>
<evidence type="ECO:0000259" key="6">
    <source>
        <dbReference type="SMART" id="SM00829"/>
    </source>
</evidence>
<gene>
    <name evidence="7" type="ORF">NECHADRAFT_85316</name>
</gene>
<evidence type="ECO:0000313" key="7">
    <source>
        <dbReference type="EMBL" id="EEU35931.1"/>
    </source>
</evidence>
<evidence type="ECO:0000256" key="4">
    <source>
        <dbReference type="ARBA" id="ARBA00022833"/>
    </source>
</evidence>
<evidence type="ECO:0000256" key="1">
    <source>
        <dbReference type="ARBA" id="ARBA00001947"/>
    </source>
</evidence>
<dbReference type="InterPro" id="IPR036291">
    <property type="entry name" value="NAD(P)-bd_dom_sf"/>
</dbReference>
<dbReference type="KEGG" id="nhe:NECHADRAFT_85316"/>
<dbReference type="GeneID" id="9674046"/>